<comment type="caution">
    <text evidence="2">The sequence shown here is derived from an EMBL/GenBank/DDBJ whole genome shotgun (WGS) entry which is preliminary data.</text>
</comment>
<dbReference type="EMBL" id="AASEPP010000065">
    <property type="protein sequence ID" value="EFC2248968.1"/>
    <property type="molecule type" value="Genomic_DNA"/>
</dbReference>
<dbReference type="Pfam" id="PF12486">
    <property type="entry name" value="VasL"/>
    <property type="match status" value="1"/>
</dbReference>
<proteinExistence type="predicted"/>
<gene>
    <name evidence="2" type="ORF">E5H86_24885</name>
</gene>
<organism evidence="2 3">
    <name type="scientific">Escherichia coli</name>
    <dbReference type="NCBI Taxonomy" id="562"/>
    <lineage>
        <taxon>Bacteria</taxon>
        <taxon>Pseudomonadati</taxon>
        <taxon>Pseudomonadota</taxon>
        <taxon>Gammaproteobacteria</taxon>
        <taxon>Enterobacterales</taxon>
        <taxon>Enterobacteriaceae</taxon>
        <taxon>Escherichia</taxon>
    </lineage>
</organism>
<feature type="domain" description="ImpA C-terminal" evidence="1">
    <location>
        <begin position="2"/>
        <end position="36"/>
    </location>
</feature>
<sequence length="60" mass="7032">MAERLNRLDEQRGKYMTVSELKTEVFSIMQAFNRHIRQKSSYVAMMKSATRMEASSSKNK</sequence>
<name>A0A8S7ID73_ECOLX</name>
<evidence type="ECO:0000313" key="2">
    <source>
        <dbReference type="EMBL" id="EFC2248968.1"/>
    </source>
</evidence>
<evidence type="ECO:0000259" key="1">
    <source>
        <dbReference type="Pfam" id="PF12486"/>
    </source>
</evidence>
<protein>
    <recommendedName>
        <fullName evidence="1">ImpA C-terminal domain-containing protein</fullName>
    </recommendedName>
</protein>
<evidence type="ECO:0000313" key="3">
    <source>
        <dbReference type="Proteomes" id="UP000531916"/>
    </source>
</evidence>
<accession>A0A8S7ID73</accession>
<dbReference type="InterPro" id="IPR021069">
    <property type="entry name" value="ImpA_C"/>
</dbReference>
<reference evidence="2 3" key="1">
    <citation type="submission" date="2019-04" db="EMBL/GenBank/DDBJ databases">
        <authorList>
            <consortium name="NARMS: The National Antimicrobial Resistance Monitoring System"/>
        </authorList>
    </citation>
    <scope>NUCLEOTIDE SEQUENCE [LARGE SCALE GENOMIC DNA]</scope>
    <source>
        <strain evidence="2 3">FSIS11919500</strain>
    </source>
</reference>
<dbReference type="AlphaFoldDB" id="A0A8S7ID73"/>
<dbReference type="Proteomes" id="UP000531916">
    <property type="component" value="Unassembled WGS sequence"/>
</dbReference>